<keyword evidence="3" id="KW-1185">Reference proteome</keyword>
<gene>
    <name evidence="2" type="ORF">B5D80_03265</name>
</gene>
<accession>A0A246RTP0</accession>
<reference evidence="2 3" key="1">
    <citation type="submission" date="2017-03" db="EMBL/GenBank/DDBJ databases">
        <title>Whole genome sequence of Micromonospora wenchangensis, isolated from mangrove soil.</title>
        <authorList>
            <person name="Yang H."/>
        </authorList>
    </citation>
    <scope>NUCLEOTIDE SEQUENCE [LARGE SCALE GENOMIC DNA]</scope>
    <source>
        <strain evidence="2 3">CCTCC AA 2012002</strain>
    </source>
</reference>
<organism evidence="2 3">
    <name type="scientific">Micromonospora wenchangensis</name>
    <dbReference type="NCBI Taxonomy" id="1185415"/>
    <lineage>
        <taxon>Bacteria</taxon>
        <taxon>Bacillati</taxon>
        <taxon>Actinomycetota</taxon>
        <taxon>Actinomycetes</taxon>
        <taxon>Micromonosporales</taxon>
        <taxon>Micromonosporaceae</taxon>
        <taxon>Micromonospora</taxon>
    </lineage>
</organism>
<dbReference type="SUPFAM" id="SSF55961">
    <property type="entry name" value="Bet v1-like"/>
    <property type="match status" value="2"/>
</dbReference>
<dbReference type="AlphaFoldDB" id="A0A246RTP0"/>
<dbReference type="EMBL" id="MZMV01000004">
    <property type="protein sequence ID" value="OWV11944.1"/>
    <property type="molecule type" value="Genomic_DNA"/>
</dbReference>
<dbReference type="Pfam" id="PF03364">
    <property type="entry name" value="Polyketide_cyc"/>
    <property type="match status" value="2"/>
</dbReference>
<dbReference type="Gene3D" id="3.30.530.20">
    <property type="match status" value="2"/>
</dbReference>
<evidence type="ECO:0000313" key="3">
    <source>
        <dbReference type="Proteomes" id="UP000197174"/>
    </source>
</evidence>
<dbReference type="Proteomes" id="UP000197174">
    <property type="component" value="Unassembled WGS sequence"/>
</dbReference>
<sequence>MSDNQHTEHSVTVDAPARSVYDLVADVTRWPAFFAPTVHARVLEHRDGRERIQLWAYANGEVRTWTSRRELDPDRLRVDFRQEVSTPPVAAMGGQWRMEPLDEGRTRLVLTHDYRAVDDDPAGAEWIARAVDRNSESELAGVKRIAEEHARLDELLLTFEDEVEIAGAAPDVFDFLNRADEWPERLPHVDRLELREDVPGIQHMVMDTRTADGSVHTTTSVRVCFSPTGIVYKQTQVPKLMTAHTGEWRLDEGADGVRLTSRHTVLLKPSAIDGVLGAQATIADARSYVRTALGRNSLATMGLAKRYAEALTRG</sequence>
<evidence type="ECO:0000313" key="2">
    <source>
        <dbReference type="EMBL" id="OWV11944.1"/>
    </source>
</evidence>
<evidence type="ECO:0000259" key="1">
    <source>
        <dbReference type="Pfam" id="PF03364"/>
    </source>
</evidence>
<feature type="domain" description="Coenzyme Q-binding protein COQ10 START" evidence="1">
    <location>
        <begin position="13"/>
        <end position="115"/>
    </location>
</feature>
<dbReference type="OrthoDB" id="3419705at2"/>
<name>A0A246RTP0_9ACTN</name>
<comment type="caution">
    <text evidence="2">The sequence shown here is derived from an EMBL/GenBank/DDBJ whole genome shotgun (WGS) entry which is preliminary data.</text>
</comment>
<dbReference type="RefSeq" id="WP_088642261.1">
    <property type="nucleotide sequence ID" value="NZ_MZMV01000004.1"/>
</dbReference>
<dbReference type="InterPro" id="IPR005031">
    <property type="entry name" value="COQ10_START"/>
</dbReference>
<feature type="domain" description="Coenzyme Q-binding protein COQ10 START" evidence="1">
    <location>
        <begin position="169"/>
        <end position="265"/>
    </location>
</feature>
<dbReference type="CDD" id="cd08861">
    <property type="entry name" value="OtcD1_ARO-CYC_like"/>
    <property type="match status" value="2"/>
</dbReference>
<protein>
    <submittedName>
        <fullName evidence="2">Cyclase</fullName>
    </submittedName>
</protein>
<dbReference type="InterPro" id="IPR023393">
    <property type="entry name" value="START-like_dom_sf"/>
</dbReference>
<proteinExistence type="predicted"/>